<feature type="compositionally biased region" description="Basic and acidic residues" evidence="1">
    <location>
        <begin position="170"/>
        <end position="198"/>
    </location>
</feature>
<name>A0A9Q1FY20_SYNKA</name>
<protein>
    <submittedName>
        <fullName evidence="2">Uncharacterized protein</fullName>
    </submittedName>
</protein>
<dbReference type="EMBL" id="JAINUF010000003">
    <property type="protein sequence ID" value="KAJ8369306.1"/>
    <property type="molecule type" value="Genomic_DNA"/>
</dbReference>
<feature type="compositionally biased region" description="Basic and acidic residues" evidence="1">
    <location>
        <begin position="37"/>
        <end position="65"/>
    </location>
</feature>
<evidence type="ECO:0000313" key="2">
    <source>
        <dbReference type="EMBL" id="KAJ8369306.1"/>
    </source>
</evidence>
<evidence type="ECO:0000256" key="1">
    <source>
        <dbReference type="SAM" id="MobiDB-lite"/>
    </source>
</evidence>
<keyword evidence="3" id="KW-1185">Reference proteome</keyword>
<feature type="compositionally biased region" description="Basic and acidic residues" evidence="1">
    <location>
        <begin position="141"/>
        <end position="152"/>
    </location>
</feature>
<feature type="compositionally biased region" description="Polar residues" evidence="1">
    <location>
        <begin position="250"/>
        <end position="280"/>
    </location>
</feature>
<gene>
    <name evidence="2" type="ORF">SKAU_G00093340</name>
</gene>
<dbReference type="AlphaFoldDB" id="A0A9Q1FY20"/>
<reference evidence="2" key="1">
    <citation type="journal article" date="2023" name="Science">
        <title>Genome structures resolve the early diversification of teleost fishes.</title>
        <authorList>
            <person name="Parey E."/>
            <person name="Louis A."/>
            <person name="Montfort J."/>
            <person name="Bouchez O."/>
            <person name="Roques C."/>
            <person name="Iampietro C."/>
            <person name="Lluch J."/>
            <person name="Castinel A."/>
            <person name="Donnadieu C."/>
            <person name="Desvignes T."/>
            <person name="Floi Bucao C."/>
            <person name="Jouanno E."/>
            <person name="Wen M."/>
            <person name="Mejri S."/>
            <person name="Dirks R."/>
            <person name="Jansen H."/>
            <person name="Henkel C."/>
            <person name="Chen W.J."/>
            <person name="Zahm M."/>
            <person name="Cabau C."/>
            <person name="Klopp C."/>
            <person name="Thompson A.W."/>
            <person name="Robinson-Rechavi M."/>
            <person name="Braasch I."/>
            <person name="Lecointre G."/>
            <person name="Bobe J."/>
            <person name="Postlethwait J.H."/>
            <person name="Berthelot C."/>
            <person name="Roest Crollius H."/>
            <person name="Guiguen Y."/>
        </authorList>
    </citation>
    <scope>NUCLEOTIDE SEQUENCE</scope>
    <source>
        <strain evidence="2">WJC10195</strain>
    </source>
</reference>
<evidence type="ECO:0000313" key="3">
    <source>
        <dbReference type="Proteomes" id="UP001152622"/>
    </source>
</evidence>
<feature type="region of interest" description="Disordered" evidence="1">
    <location>
        <begin position="1"/>
        <end position="66"/>
    </location>
</feature>
<feature type="region of interest" description="Disordered" evidence="1">
    <location>
        <begin position="78"/>
        <end position="280"/>
    </location>
</feature>
<dbReference type="Proteomes" id="UP001152622">
    <property type="component" value="Chromosome 3"/>
</dbReference>
<accession>A0A9Q1FY20</accession>
<organism evidence="2 3">
    <name type="scientific">Synaphobranchus kaupii</name>
    <name type="common">Kaup's arrowtooth eel</name>
    <dbReference type="NCBI Taxonomy" id="118154"/>
    <lineage>
        <taxon>Eukaryota</taxon>
        <taxon>Metazoa</taxon>
        <taxon>Chordata</taxon>
        <taxon>Craniata</taxon>
        <taxon>Vertebrata</taxon>
        <taxon>Euteleostomi</taxon>
        <taxon>Actinopterygii</taxon>
        <taxon>Neopterygii</taxon>
        <taxon>Teleostei</taxon>
        <taxon>Anguilliformes</taxon>
        <taxon>Synaphobranchidae</taxon>
        <taxon>Synaphobranchus</taxon>
    </lineage>
</organism>
<comment type="caution">
    <text evidence="2">The sequence shown here is derived from an EMBL/GenBank/DDBJ whole genome shotgun (WGS) entry which is preliminary data.</text>
</comment>
<sequence>MNGEEDVDGNGKSKGGKMKMPKVSFSPGKTGSFDVTAGRKEGSVPSRNGDKDITFQNGSKEDKTKFGKLKLPKIEFTSPYSGAEDDTEMNMKLVKKDESLGTDGENNGGKNKSSKISLPGFKKKVGKGEEEETGQVVSSKARKEMLMEREGSESPTPKISIGFVSGRLKGQTEADLTHTDEMRGERSRRETDSREKSPRFKVPKFSLSPLSTGILHISPERSPRGSKSSLQCSGEDEASTGIRIQLPSVGFSSPHTSEEQAASTSKKGTVTAVTKSSKHT</sequence>
<dbReference type="OrthoDB" id="447516at2759"/>
<feature type="compositionally biased region" description="Polar residues" evidence="1">
    <location>
        <begin position="104"/>
        <end position="116"/>
    </location>
</feature>
<proteinExistence type="predicted"/>